<dbReference type="AlphaFoldDB" id="A0AAD5PN76"/>
<dbReference type="Pfam" id="PF00109">
    <property type="entry name" value="ketoacyl-synt"/>
    <property type="match status" value="1"/>
</dbReference>
<dbReference type="GO" id="GO:0006633">
    <property type="term" value="P:fatty acid biosynthetic process"/>
    <property type="evidence" value="ECO:0007669"/>
    <property type="project" value="TreeGrafter"/>
</dbReference>
<proteinExistence type="predicted"/>
<accession>A0AAD5PN76</accession>
<evidence type="ECO:0000313" key="5">
    <source>
        <dbReference type="Proteomes" id="UP000820818"/>
    </source>
</evidence>
<dbReference type="InterPro" id="IPR014030">
    <property type="entry name" value="Ketoacyl_synth_N"/>
</dbReference>
<sequence>MNLKRVVVTGIGALTPIGNTAEEFWNGLATGVSGAAPITRFDASLFKTQFACEIKNFDVEQFMDRKEARKMDPFTQYAMIAVDEAMADSGLDLEKINKARAGVIWGSGIGGLKTFQDEVTDFIKGDGTPRFNPFFIPKMIADITRVLFQSNTDLEVQLCNRFSACASATNALIDAFNYIRLGKADIFHKWWFGSSSDRSWRWWIQCHEGTFTAK</sequence>
<comment type="caution">
    <text evidence="4">The sequence shown here is derived from an EMBL/GenBank/DDBJ whole genome shotgun (WGS) entry which is preliminary data.</text>
</comment>
<dbReference type="PANTHER" id="PTHR11712:SF336">
    <property type="entry name" value="3-OXOACYL-[ACYL-CARRIER-PROTEIN] SYNTHASE, MITOCHONDRIAL"/>
    <property type="match status" value="1"/>
</dbReference>
<reference evidence="4" key="1">
    <citation type="submission" date="2022-05" db="EMBL/GenBank/DDBJ databases">
        <title>A multi-omics perspective on studying reproductive biology in Daphnia sinensis.</title>
        <authorList>
            <person name="Jia J."/>
        </authorList>
    </citation>
    <scope>NUCLEOTIDE SEQUENCE</scope>
    <source>
        <strain evidence="4">WSL</strain>
    </source>
</reference>
<organism evidence="4 5">
    <name type="scientific">Daphnia sinensis</name>
    <dbReference type="NCBI Taxonomy" id="1820382"/>
    <lineage>
        <taxon>Eukaryota</taxon>
        <taxon>Metazoa</taxon>
        <taxon>Ecdysozoa</taxon>
        <taxon>Arthropoda</taxon>
        <taxon>Crustacea</taxon>
        <taxon>Branchiopoda</taxon>
        <taxon>Diplostraca</taxon>
        <taxon>Cladocera</taxon>
        <taxon>Anomopoda</taxon>
        <taxon>Daphniidae</taxon>
        <taxon>Daphnia</taxon>
        <taxon>Daphnia similis group</taxon>
    </lineage>
</organism>
<dbReference type="Proteomes" id="UP000820818">
    <property type="component" value="Unassembled WGS sequence"/>
</dbReference>
<dbReference type="InterPro" id="IPR000794">
    <property type="entry name" value="Beta-ketoacyl_synthase"/>
</dbReference>
<dbReference type="GO" id="GO:0004315">
    <property type="term" value="F:3-oxoacyl-[acyl-carrier-protein] synthase activity"/>
    <property type="evidence" value="ECO:0007669"/>
    <property type="project" value="UniProtKB-EC"/>
</dbReference>
<dbReference type="GO" id="GO:0005829">
    <property type="term" value="C:cytosol"/>
    <property type="evidence" value="ECO:0007669"/>
    <property type="project" value="TreeGrafter"/>
</dbReference>
<evidence type="ECO:0000256" key="2">
    <source>
        <dbReference type="ARBA" id="ARBA00022679"/>
    </source>
</evidence>
<dbReference type="InterPro" id="IPR016039">
    <property type="entry name" value="Thiolase-like"/>
</dbReference>
<dbReference type="SUPFAM" id="SSF53901">
    <property type="entry name" value="Thiolase-like"/>
    <property type="match status" value="1"/>
</dbReference>
<protein>
    <recommendedName>
        <fullName evidence="1">beta-ketoacyl-[acyl-carrier-protein] synthase I</fullName>
        <ecNumber evidence="1">2.3.1.41</ecNumber>
    </recommendedName>
</protein>
<dbReference type="Gene3D" id="3.40.47.10">
    <property type="match status" value="1"/>
</dbReference>
<gene>
    <name evidence="4" type="ORF">GHT06_006994</name>
</gene>
<keyword evidence="2" id="KW-0808">Transferase</keyword>
<name>A0AAD5PN76_9CRUS</name>
<evidence type="ECO:0000259" key="3">
    <source>
        <dbReference type="Pfam" id="PF00109"/>
    </source>
</evidence>
<dbReference type="EC" id="2.3.1.41" evidence="1"/>
<feature type="domain" description="Beta-ketoacyl synthase-like N-terminal" evidence="3">
    <location>
        <begin position="4"/>
        <end position="186"/>
    </location>
</feature>
<evidence type="ECO:0000313" key="4">
    <source>
        <dbReference type="EMBL" id="KAI9549270.1"/>
    </source>
</evidence>
<dbReference type="EMBL" id="WJBH02000334">
    <property type="protein sequence ID" value="KAI9549270.1"/>
    <property type="molecule type" value="Genomic_DNA"/>
</dbReference>
<evidence type="ECO:0000256" key="1">
    <source>
        <dbReference type="ARBA" id="ARBA00013191"/>
    </source>
</evidence>
<dbReference type="PANTHER" id="PTHR11712">
    <property type="entry name" value="POLYKETIDE SYNTHASE-RELATED"/>
    <property type="match status" value="1"/>
</dbReference>
<keyword evidence="5" id="KW-1185">Reference proteome</keyword>